<accession>A0AAN6QFF0</accession>
<name>A0AAN6QFF0_9PEZI</name>
<evidence type="ECO:0000313" key="2">
    <source>
        <dbReference type="Proteomes" id="UP001302812"/>
    </source>
</evidence>
<comment type="caution">
    <text evidence="1">The sequence shown here is derived from an EMBL/GenBank/DDBJ whole genome shotgun (WGS) entry which is preliminary data.</text>
</comment>
<protein>
    <submittedName>
        <fullName evidence="1">Uncharacterized protein</fullName>
    </submittedName>
</protein>
<dbReference type="Proteomes" id="UP001302812">
    <property type="component" value="Unassembled WGS sequence"/>
</dbReference>
<dbReference type="RefSeq" id="XP_064666823.1">
    <property type="nucleotide sequence ID" value="XM_064809318.1"/>
</dbReference>
<gene>
    <name evidence="1" type="ORF">N656DRAFT_346135</name>
</gene>
<dbReference type="GeneID" id="89933441"/>
<reference evidence="1" key="2">
    <citation type="submission" date="2023-05" db="EMBL/GenBank/DDBJ databases">
        <authorList>
            <consortium name="Lawrence Berkeley National Laboratory"/>
            <person name="Steindorff A."/>
            <person name="Hensen N."/>
            <person name="Bonometti L."/>
            <person name="Westerberg I."/>
            <person name="Brannstrom I.O."/>
            <person name="Guillou S."/>
            <person name="Cros-Aarteil S."/>
            <person name="Calhoun S."/>
            <person name="Haridas S."/>
            <person name="Kuo A."/>
            <person name="Mondo S."/>
            <person name="Pangilinan J."/>
            <person name="Riley R."/>
            <person name="Labutti K."/>
            <person name="Andreopoulos B."/>
            <person name="Lipzen A."/>
            <person name="Chen C."/>
            <person name="Yanf M."/>
            <person name="Daum C."/>
            <person name="Ng V."/>
            <person name="Clum A."/>
            <person name="Ohm R."/>
            <person name="Martin F."/>
            <person name="Silar P."/>
            <person name="Natvig D."/>
            <person name="Lalanne C."/>
            <person name="Gautier V."/>
            <person name="Ament-Velasquez S.L."/>
            <person name="Kruys A."/>
            <person name="Hutchinson M.I."/>
            <person name="Powell A.J."/>
            <person name="Barry K."/>
            <person name="Miller A.N."/>
            <person name="Grigoriev I.V."/>
            <person name="Debuchy R."/>
            <person name="Gladieux P."/>
            <person name="Thoren M.H."/>
            <person name="Johannesson H."/>
        </authorList>
    </citation>
    <scope>NUCLEOTIDE SEQUENCE</scope>
    <source>
        <strain evidence="1">CBS 508.74</strain>
    </source>
</reference>
<reference evidence="1" key="1">
    <citation type="journal article" date="2023" name="Mol. Phylogenet. Evol.">
        <title>Genome-scale phylogeny and comparative genomics of the fungal order Sordariales.</title>
        <authorList>
            <person name="Hensen N."/>
            <person name="Bonometti L."/>
            <person name="Westerberg I."/>
            <person name="Brannstrom I.O."/>
            <person name="Guillou S."/>
            <person name="Cros-Aarteil S."/>
            <person name="Calhoun S."/>
            <person name="Haridas S."/>
            <person name="Kuo A."/>
            <person name="Mondo S."/>
            <person name="Pangilinan J."/>
            <person name="Riley R."/>
            <person name="LaButti K."/>
            <person name="Andreopoulos B."/>
            <person name="Lipzen A."/>
            <person name="Chen C."/>
            <person name="Yan M."/>
            <person name="Daum C."/>
            <person name="Ng V."/>
            <person name="Clum A."/>
            <person name="Steindorff A."/>
            <person name="Ohm R.A."/>
            <person name="Martin F."/>
            <person name="Silar P."/>
            <person name="Natvig D.O."/>
            <person name="Lalanne C."/>
            <person name="Gautier V."/>
            <person name="Ament-Velasquez S.L."/>
            <person name="Kruys A."/>
            <person name="Hutchinson M.I."/>
            <person name="Powell A.J."/>
            <person name="Barry K."/>
            <person name="Miller A.N."/>
            <person name="Grigoriev I.V."/>
            <person name="Debuchy R."/>
            <person name="Gladieux P."/>
            <person name="Hiltunen Thoren M."/>
            <person name="Johannesson H."/>
        </authorList>
    </citation>
    <scope>NUCLEOTIDE SEQUENCE</scope>
    <source>
        <strain evidence="1">CBS 508.74</strain>
    </source>
</reference>
<dbReference type="EMBL" id="MU853357">
    <property type="protein sequence ID" value="KAK4109253.1"/>
    <property type="molecule type" value="Genomic_DNA"/>
</dbReference>
<dbReference type="AlphaFoldDB" id="A0AAN6QFF0"/>
<organism evidence="1 2">
    <name type="scientific">Canariomyces notabilis</name>
    <dbReference type="NCBI Taxonomy" id="2074819"/>
    <lineage>
        <taxon>Eukaryota</taxon>
        <taxon>Fungi</taxon>
        <taxon>Dikarya</taxon>
        <taxon>Ascomycota</taxon>
        <taxon>Pezizomycotina</taxon>
        <taxon>Sordariomycetes</taxon>
        <taxon>Sordariomycetidae</taxon>
        <taxon>Sordariales</taxon>
        <taxon>Chaetomiaceae</taxon>
        <taxon>Canariomyces</taxon>
    </lineage>
</organism>
<sequence length="139" mass="15315">MWDLETRAEIGRYCIEAGFAGLSFSADCRYLLPGPKIGALPIPPAVRATSQGTLESGIADMEAAESCLYVGSQWVRQGFEDLLWLPPAYRPDLRCLAVRDGTIGLGAHHDMPLAMVLFIKIDLAKTPLASRRRRLMLQV</sequence>
<keyword evidence="2" id="KW-1185">Reference proteome</keyword>
<evidence type="ECO:0000313" key="1">
    <source>
        <dbReference type="EMBL" id="KAK4109253.1"/>
    </source>
</evidence>
<proteinExistence type="predicted"/>